<proteinExistence type="predicted"/>
<accession>A0ABV8MWR7</accession>
<name>A0ABV8MWR7_9NEIS</name>
<organism evidence="2 3">
    <name type="scientific">Chitinimonas lacunae</name>
    <dbReference type="NCBI Taxonomy" id="1963018"/>
    <lineage>
        <taxon>Bacteria</taxon>
        <taxon>Pseudomonadati</taxon>
        <taxon>Pseudomonadota</taxon>
        <taxon>Betaproteobacteria</taxon>
        <taxon>Neisseriales</taxon>
        <taxon>Chitinibacteraceae</taxon>
        <taxon>Chitinimonas</taxon>
    </lineage>
</organism>
<reference evidence="3" key="1">
    <citation type="journal article" date="2019" name="Int. J. Syst. Evol. Microbiol.">
        <title>The Global Catalogue of Microorganisms (GCM) 10K type strain sequencing project: providing services to taxonomists for standard genome sequencing and annotation.</title>
        <authorList>
            <consortium name="The Broad Institute Genomics Platform"/>
            <consortium name="The Broad Institute Genome Sequencing Center for Infectious Disease"/>
            <person name="Wu L."/>
            <person name="Ma J."/>
        </authorList>
    </citation>
    <scope>NUCLEOTIDE SEQUENCE [LARGE SCALE GENOMIC DNA]</scope>
    <source>
        <strain evidence="3">LMG 29894</strain>
    </source>
</reference>
<dbReference type="PROSITE" id="PS00409">
    <property type="entry name" value="PROKAR_NTER_METHYL"/>
    <property type="match status" value="1"/>
</dbReference>
<dbReference type="Proteomes" id="UP001595791">
    <property type="component" value="Unassembled WGS sequence"/>
</dbReference>
<dbReference type="InterPro" id="IPR012902">
    <property type="entry name" value="N_methyl_site"/>
</dbReference>
<keyword evidence="3" id="KW-1185">Reference proteome</keyword>
<dbReference type="RefSeq" id="WP_378168372.1">
    <property type="nucleotide sequence ID" value="NZ_JBHSBU010000002.1"/>
</dbReference>
<dbReference type="InterPro" id="IPR045584">
    <property type="entry name" value="Pilin-like"/>
</dbReference>
<dbReference type="Pfam" id="PF07963">
    <property type="entry name" value="N_methyl"/>
    <property type="match status" value="1"/>
</dbReference>
<dbReference type="Gene3D" id="3.30.700.10">
    <property type="entry name" value="Glycoprotein, Type 4 Pilin"/>
    <property type="match status" value="1"/>
</dbReference>
<evidence type="ECO:0000313" key="3">
    <source>
        <dbReference type="Proteomes" id="UP001595791"/>
    </source>
</evidence>
<evidence type="ECO:0000256" key="1">
    <source>
        <dbReference type="SAM" id="MobiDB-lite"/>
    </source>
</evidence>
<dbReference type="NCBIfam" id="TIGR02532">
    <property type="entry name" value="IV_pilin_GFxxxE"/>
    <property type="match status" value="1"/>
</dbReference>
<protein>
    <submittedName>
        <fullName evidence="2">Prepilin-type N-terminal cleavage/methylation domain-containing protein</fullName>
    </submittedName>
</protein>
<dbReference type="EMBL" id="JBHSBU010000002">
    <property type="protein sequence ID" value="MFC4161820.1"/>
    <property type="molecule type" value="Genomic_DNA"/>
</dbReference>
<comment type="caution">
    <text evidence="2">The sequence shown here is derived from an EMBL/GenBank/DDBJ whole genome shotgun (WGS) entry which is preliminary data.</text>
</comment>
<evidence type="ECO:0000313" key="2">
    <source>
        <dbReference type="EMBL" id="MFC4161820.1"/>
    </source>
</evidence>
<dbReference type="SUPFAM" id="SSF54523">
    <property type="entry name" value="Pili subunits"/>
    <property type="match status" value="1"/>
</dbReference>
<sequence>MPLRHRPVAAAAAGFTLLELLIVLFLIGVAAALTAPRLITFINSRDVRAARETLEDRLGQLRSQAILKNETQTGYVDFDASTFKFGELLWQPPPGWKLERDPEPVVMKKPPPPEVNNDLPPSDEGEEDPVLRNEEVLKFYADGSAKPVRLILDGPGRERYRFSVSALTGKIEVETLEGDDAS</sequence>
<feature type="region of interest" description="Disordered" evidence="1">
    <location>
        <begin position="101"/>
        <end position="129"/>
    </location>
</feature>
<gene>
    <name evidence="2" type="ORF">ACFOW7_21000</name>
</gene>